<name>A0A5N6PK73_9ASTR</name>
<dbReference type="AlphaFoldDB" id="A0A5N6PK73"/>
<reference evidence="2 3" key="1">
    <citation type="submission" date="2019-05" db="EMBL/GenBank/DDBJ databases">
        <title>Mikania micrantha, genome provides insights into the molecular mechanism of rapid growth.</title>
        <authorList>
            <person name="Liu B."/>
        </authorList>
    </citation>
    <scope>NUCLEOTIDE SEQUENCE [LARGE SCALE GENOMIC DNA]</scope>
    <source>
        <strain evidence="2">NLD-2019</strain>
        <tissue evidence="2">Leaf</tissue>
    </source>
</reference>
<dbReference type="EMBL" id="SZYD01000004">
    <property type="protein sequence ID" value="KAD6455139.1"/>
    <property type="molecule type" value="Genomic_DNA"/>
</dbReference>
<organism evidence="2 3">
    <name type="scientific">Mikania micrantha</name>
    <name type="common">bitter vine</name>
    <dbReference type="NCBI Taxonomy" id="192012"/>
    <lineage>
        <taxon>Eukaryota</taxon>
        <taxon>Viridiplantae</taxon>
        <taxon>Streptophyta</taxon>
        <taxon>Embryophyta</taxon>
        <taxon>Tracheophyta</taxon>
        <taxon>Spermatophyta</taxon>
        <taxon>Magnoliopsida</taxon>
        <taxon>eudicotyledons</taxon>
        <taxon>Gunneridae</taxon>
        <taxon>Pentapetalae</taxon>
        <taxon>asterids</taxon>
        <taxon>campanulids</taxon>
        <taxon>Asterales</taxon>
        <taxon>Asteraceae</taxon>
        <taxon>Asteroideae</taxon>
        <taxon>Heliantheae alliance</taxon>
        <taxon>Eupatorieae</taxon>
        <taxon>Mikania</taxon>
    </lineage>
</organism>
<proteinExistence type="predicted"/>
<sequence length="115" mass="13101">MRSRLRTKGTAFLMLMVEEEKERNQNKDSTRGRGRQGRPRKRLGSNVAAIGGNTIVSGGRGDQRRKSRWPWRSELTGGGLEDDAETLKHFHLPKFGEENWKSRIAKCMLQLVGVH</sequence>
<gene>
    <name evidence="2" type="ORF">E3N88_09845</name>
</gene>
<protein>
    <submittedName>
        <fullName evidence="2">Uncharacterized protein</fullName>
    </submittedName>
</protein>
<evidence type="ECO:0000313" key="2">
    <source>
        <dbReference type="EMBL" id="KAD6455139.1"/>
    </source>
</evidence>
<feature type="region of interest" description="Disordered" evidence="1">
    <location>
        <begin position="18"/>
        <end position="77"/>
    </location>
</feature>
<dbReference type="Proteomes" id="UP000326396">
    <property type="component" value="Linkage Group LG12"/>
</dbReference>
<feature type="compositionally biased region" description="Basic residues" evidence="1">
    <location>
        <begin position="32"/>
        <end position="43"/>
    </location>
</feature>
<comment type="caution">
    <text evidence="2">The sequence shown here is derived from an EMBL/GenBank/DDBJ whole genome shotgun (WGS) entry which is preliminary data.</text>
</comment>
<evidence type="ECO:0000313" key="3">
    <source>
        <dbReference type="Proteomes" id="UP000326396"/>
    </source>
</evidence>
<evidence type="ECO:0000256" key="1">
    <source>
        <dbReference type="SAM" id="MobiDB-lite"/>
    </source>
</evidence>
<feature type="compositionally biased region" description="Basic and acidic residues" evidence="1">
    <location>
        <begin position="18"/>
        <end position="31"/>
    </location>
</feature>
<keyword evidence="3" id="KW-1185">Reference proteome</keyword>
<accession>A0A5N6PK73</accession>